<sequence length="571" mass="63487">MGATFDEPFYIASGLQGWRDGTHRPLIKAGTMPLPVDVQTLPVYVWERYRGEPFQHYIDLARLLPVARSATLLFWWLLLFYGMLFGRALGGPWAGRLACGLLAADPTLLAHATLATTDLPLTACVLLASYHWYRGRDHGWFLRIVVPGFCYMIALAAKASSFAFVPLLFGVLGLDHVIRSGAVNWPAGDLIGPKIRALWTATYRLRWDLVLALWLGFILVFFFCGCDWADEPTFIEWAEGLDDGPVKNVMLPFSQNLRIFSNAGEGLVYQIAHNIRGHHGSYLLGEYRPQGRWYYFPVALSAKLPIPALALLAFVLAARTRAFLNPVGWATVALLAFSLTCRVQIGVRFQLPLVAFLYIAMAIAACRRPGWVCGWTRPAPTPTSTENAVGTESWRLSGSNKVVPSSTSPRPDCQTDSATRLALALGFLALALNVAVAATAWPDGLLYTNELYGGTVRGREIYSDSNYDWGQGLPDLKVWYQEHRGQPLFVWFYGTDPQILMPPFKLFEIHREPNVTPALVAEAVGNGYLAVGVTLLDGCPDRRPELLAVVEWLKTQKEVGRTGTFVIYQFR</sequence>
<evidence type="ECO:0008006" key="4">
    <source>
        <dbReference type="Google" id="ProtNLM"/>
    </source>
</evidence>
<dbReference type="EMBL" id="NIDE01000004">
    <property type="protein sequence ID" value="OWK43544.1"/>
    <property type="molecule type" value="Genomic_DNA"/>
</dbReference>
<feature type="transmembrane region" description="Helical" evidence="1">
    <location>
        <begin position="323"/>
        <end position="345"/>
    </location>
</feature>
<keyword evidence="3" id="KW-1185">Reference proteome</keyword>
<comment type="caution">
    <text evidence="2">The sequence shown here is derived from an EMBL/GenBank/DDBJ whole genome shotgun (WGS) entry which is preliminary data.</text>
</comment>
<proteinExistence type="predicted"/>
<protein>
    <recommendedName>
        <fullName evidence="4">Glycosyltransferase RgtA/B/C/D-like domain-containing protein</fullName>
    </recommendedName>
</protein>
<name>A0A225DV56_9BACT</name>
<evidence type="ECO:0000256" key="1">
    <source>
        <dbReference type="SAM" id="Phobius"/>
    </source>
</evidence>
<feature type="transmembrane region" description="Helical" evidence="1">
    <location>
        <begin position="351"/>
        <end position="367"/>
    </location>
</feature>
<keyword evidence="1" id="KW-0812">Transmembrane</keyword>
<feature type="transmembrane region" description="Helical" evidence="1">
    <location>
        <begin position="109"/>
        <end position="128"/>
    </location>
</feature>
<feature type="transmembrane region" description="Helical" evidence="1">
    <location>
        <begin position="140"/>
        <end position="157"/>
    </location>
</feature>
<organism evidence="2 3">
    <name type="scientific">Fimbriiglobus ruber</name>
    <dbReference type="NCBI Taxonomy" id="1908690"/>
    <lineage>
        <taxon>Bacteria</taxon>
        <taxon>Pseudomonadati</taxon>
        <taxon>Planctomycetota</taxon>
        <taxon>Planctomycetia</taxon>
        <taxon>Gemmatales</taxon>
        <taxon>Gemmataceae</taxon>
        <taxon>Fimbriiglobus</taxon>
    </lineage>
</organism>
<keyword evidence="1" id="KW-0472">Membrane</keyword>
<reference evidence="3" key="1">
    <citation type="submission" date="2017-06" db="EMBL/GenBank/DDBJ databases">
        <title>Genome analysis of Fimbriiglobus ruber SP5, the first member of the order Planctomycetales with confirmed chitinolytic capability.</title>
        <authorList>
            <person name="Ravin N.V."/>
            <person name="Rakitin A.L."/>
            <person name="Ivanova A.A."/>
            <person name="Beletsky A.V."/>
            <person name="Kulichevskaya I.S."/>
            <person name="Mardanov A.V."/>
            <person name="Dedysh S.N."/>
        </authorList>
    </citation>
    <scope>NUCLEOTIDE SEQUENCE [LARGE SCALE GENOMIC DNA]</scope>
    <source>
        <strain evidence="3">SP5</strain>
    </source>
</reference>
<feature type="transmembrane region" description="Helical" evidence="1">
    <location>
        <begin position="72"/>
        <end position="89"/>
    </location>
</feature>
<evidence type="ECO:0000313" key="3">
    <source>
        <dbReference type="Proteomes" id="UP000214646"/>
    </source>
</evidence>
<feature type="transmembrane region" description="Helical" evidence="1">
    <location>
        <begin position="293"/>
        <end position="316"/>
    </location>
</feature>
<dbReference type="AlphaFoldDB" id="A0A225DV56"/>
<feature type="transmembrane region" description="Helical" evidence="1">
    <location>
        <begin position="163"/>
        <end position="185"/>
    </location>
</feature>
<gene>
    <name evidence="2" type="ORF">FRUB_03143</name>
</gene>
<keyword evidence="1" id="KW-1133">Transmembrane helix</keyword>
<accession>A0A225DV56</accession>
<evidence type="ECO:0000313" key="2">
    <source>
        <dbReference type="EMBL" id="OWK43544.1"/>
    </source>
</evidence>
<feature type="transmembrane region" description="Helical" evidence="1">
    <location>
        <begin position="205"/>
        <end position="223"/>
    </location>
</feature>
<dbReference type="Proteomes" id="UP000214646">
    <property type="component" value="Unassembled WGS sequence"/>
</dbReference>
<feature type="transmembrane region" description="Helical" evidence="1">
    <location>
        <begin position="421"/>
        <end position="441"/>
    </location>
</feature>